<dbReference type="Proteomes" id="UP000005446">
    <property type="component" value="Unassembled WGS sequence"/>
</dbReference>
<name>H0ELC9_GLAL7</name>
<comment type="caution">
    <text evidence="2">The sequence shown here is derived from an EMBL/GenBank/DDBJ whole genome shotgun (WGS) entry which is preliminary data.</text>
</comment>
<dbReference type="OrthoDB" id="5210591at2759"/>
<dbReference type="HOGENOM" id="CLU_1015827_0_0_1"/>
<sequence>MAYPYSIFEEPAGQPLSTLAAHLSGPERRDIDRQIGAMTKALAALTSPNGTFGAASRVFTEPNANTTAGPQAPAVAPKVGFKTWSEAFNALLEGILRDGEDISVLLPYDVIRARCERLSWHLDAITLPRLTILDIGSEANVMVSYDKSKASSSGSADAKITGLRSWAQGVFGDPLIADVFTDPSEGFLEGWRGEGRTMTEGEENADVRMMLYRCYKAVPDSSQKELKGRRKLTSVLAELEKTDAMNDGGGKRSRSPSGFGEEASKRPKLESDTA</sequence>
<evidence type="ECO:0000313" key="2">
    <source>
        <dbReference type="EMBL" id="EHL00648.1"/>
    </source>
</evidence>
<feature type="compositionally biased region" description="Basic and acidic residues" evidence="1">
    <location>
        <begin position="262"/>
        <end position="274"/>
    </location>
</feature>
<keyword evidence="3" id="KW-1185">Reference proteome</keyword>
<dbReference type="AlphaFoldDB" id="H0ELC9"/>
<gene>
    <name evidence="2" type="ORF">M7I_3392</name>
</gene>
<dbReference type="InParanoid" id="H0ELC9"/>
<reference evidence="2 3" key="1">
    <citation type="journal article" date="2012" name="Eukaryot. Cell">
        <title>Genome sequence of the fungus Glarea lozoyensis: the first genome sequence of a species from the Helotiaceae family.</title>
        <authorList>
            <person name="Youssar L."/>
            <person name="Gruening B.A."/>
            <person name="Erxleben A."/>
            <person name="Guenther S."/>
            <person name="Huettel W."/>
        </authorList>
    </citation>
    <scope>NUCLEOTIDE SEQUENCE [LARGE SCALE GENOMIC DNA]</scope>
    <source>
        <strain evidence="3">ATCC 74030 / MF5533</strain>
    </source>
</reference>
<organism evidence="2 3">
    <name type="scientific">Glarea lozoyensis (strain ATCC 74030 / MF5533)</name>
    <dbReference type="NCBI Taxonomy" id="1104152"/>
    <lineage>
        <taxon>Eukaryota</taxon>
        <taxon>Fungi</taxon>
        <taxon>Dikarya</taxon>
        <taxon>Ascomycota</taxon>
        <taxon>Pezizomycotina</taxon>
        <taxon>Leotiomycetes</taxon>
        <taxon>Helotiales</taxon>
        <taxon>Helotiaceae</taxon>
        <taxon>Glarea</taxon>
    </lineage>
</organism>
<feature type="region of interest" description="Disordered" evidence="1">
    <location>
        <begin position="237"/>
        <end position="274"/>
    </location>
</feature>
<protein>
    <submittedName>
        <fullName evidence="2">Uncharacterized protein</fullName>
    </submittedName>
</protein>
<proteinExistence type="predicted"/>
<evidence type="ECO:0000256" key="1">
    <source>
        <dbReference type="SAM" id="MobiDB-lite"/>
    </source>
</evidence>
<evidence type="ECO:0000313" key="3">
    <source>
        <dbReference type="Proteomes" id="UP000005446"/>
    </source>
</evidence>
<dbReference type="EMBL" id="AGUE01000076">
    <property type="protein sequence ID" value="EHL00648.1"/>
    <property type="molecule type" value="Genomic_DNA"/>
</dbReference>
<accession>H0ELC9</accession>